<gene>
    <name evidence="2" type="ORF">UFOPK3243_00573</name>
    <name evidence="1" type="ORF">UFOPK4180_00751</name>
</gene>
<proteinExistence type="predicted"/>
<evidence type="ECO:0000313" key="1">
    <source>
        <dbReference type="EMBL" id="CAB4367150.1"/>
    </source>
</evidence>
<dbReference type="EMBL" id="CAFAZZ010000045">
    <property type="protein sequence ID" value="CAB4842164.1"/>
    <property type="molecule type" value="Genomic_DNA"/>
</dbReference>
<dbReference type="InterPro" id="IPR023346">
    <property type="entry name" value="Lysozyme-like_dom_sf"/>
</dbReference>
<accession>A0A6J6AEL9</accession>
<dbReference type="SUPFAM" id="SSF53955">
    <property type="entry name" value="Lysozyme-like"/>
    <property type="match status" value="1"/>
</dbReference>
<dbReference type="AlphaFoldDB" id="A0A6J6AEL9"/>
<reference evidence="1" key="1">
    <citation type="submission" date="2020-05" db="EMBL/GenBank/DDBJ databases">
        <authorList>
            <person name="Chiriac C."/>
            <person name="Salcher M."/>
            <person name="Ghai R."/>
            <person name="Kavagutti S V."/>
        </authorList>
    </citation>
    <scope>NUCLEOTIDE SEQUENCE</scope>
</reference>
<organism evidence="1">
    <name type="scientific">freshwater metagenome</name>
    <dbReference type="NCBI Taxonomy" id="449393"/>
    <lineage>
        <taxon>unclassified sequences</taxon>
        <taxon>metagenomes</taxon>
        <taxon>ecological metagenomes</taxon>
    </lineage>
</organism>
<sequence length="199" mass="22214">MKRATVREIATAISALRISRSTRPALWVTIGGLIFLATAQPTAFGLEFPMTTRLALPLISESKNLTASGSLPQASLSSQMAEMAVVAGISEQVEMARDIAGARRVAKSLMKIDYSWGDKQYTCLNKLWTKESHWNYKAHNYRSGAHGIAQALPAVKMEDIASDWRTNPVTQIQWGLRYIYLRYDTPCAAWAKSRNHGYY</sequence>
<dbReference type="Gene3D" id="1.10.530.10">
    <property type="match status" value="1"/>
</dbReference>
<evidence type="ECO:0000313" key="2">
    <source>
        <dbReference type="EMBL" id="CAB4842164.1"/>
    </source>
</evidence>
<dbReference type="EMBL" id="CAESPC010000122">
    <property type="protein sequence ID" value="CAB4367150.1"/>
    <property type="molecule type" value="Genomic_DNA"/>
</dbReference>
<name>A0A6J6AEL9_9ZZZZ</name>
<protein>
    <submittedName>
        <fullName evidence="1">Unannotated protein</fullName>
    </submittedName>
</protein>